<gene>
    <name evidence="2" type="ORF">HCT48_07495</name>
</gene>
<feature type="transmembrane region" description="Helical" evidence="1">
    <location>
        <begin position="315"/>
        <end position="334"/>
    </location>
</feature>
<evidence type="ECO:0000313" key="2">
    <source>
        <dbReference type="EMBL" id="NIZ70048.1"/>
    </source>
</evidence>
<evidence type="ECO:0000313" key="3">
    <source>
        <dbReference type="Proteomes" id="UP000778951"/>
    </source>
</evidence>
<accession>A0A968GH82</accession>
<feature type="transmembrane region" description="Helical" evidence="1">
    <location>
        <begin position="221"/>
        <end position="239"/>
    </location>
</feature>
<reference evidence="2" key="1">
    <citation type="submission" date="2020-03" db="EMBL/GenBank/DDBJ databases">
        <title>Spirochaetal bacteria isolated from arthropods constitute a novel genus Entomospira genus novum within the order Spirochaetales.</title>
        <authorList>
            <person name="Grana-Miraglia L."/>
            <person name="Sikutova S."/>
            <person name="Fingerle V."/>
            <person name="Sing A."/>
            <person name="Castillo-Ramirez S."/>
            <person name="Margos G."/>
            <person name="Rudolf I."/>
        </authorList>
    </citation>
    <scope>NUCLEOTIDE SEQUENCE</scope>
    <source>
        <strain evidence="2">BR149</strain>
    </source>
</reference>
<organism evidence="2 3">
    <name type="scientific">Entomospira culicis</name>
    <dbReference type="NCBI Taxonomy" id="2719989"/>
    <lineage>
        <taxon>Bacteria</taxon>
        <taxon>Pseudomonadati</taxon>
        <taxon>Spirochaetota</taxon>
        <taxon>Spirochaetia</taxon>
        <taxon>Spirochaetales</taxon>
        <taxon>Spirochaetaceae</taxon>
        <taxon>Entomospira</taxon>
    </lineage>
</organism>
<feature type="transmembrane region" description="Helical" evidence="1">
    <location>
        <begin position="245"/>
        <end position="265"/>
    </location>
</feature>
<keyword evidence="1" id="KW-0812">Transmembrane</keyword>
<comment type="caution">
    <text evidence="2">The sequence shown here is derived from an EMBL/GenBank/DDBJ whole genome shotgun (WGS) entry which is preliminary data.</text>
</comment>
<feature type="transmembrane region" description="Helical" evidence="1">
    <location>
        <begin position="140"/>
        <end position="159"/>
    </location>
</feature>
<feature type="transmembrane region" description="Helical" evidence="1">
    <location>
        <begin position="288"/>
        <end position="309"/>
    </location>
</feature>
<protein>
    <submittedName>
        <fullName evidence="2">Uncharacterized protein</fullName>
    </submittedName>
</protein>
<keyword evidence="1" id="KW-1133">Transmembrane helix</keyword>
<dbReference type="EMBL" id="JAATLM010000001">
    <property type="protein sequence ID" value="NIZ70048.1"/>
    <property type="molecule type" value="Genomic_DNA"/>
</dbReference>
<sequence length="361" mass="40825">MQAVAFNGTFGGYLKRMSGFLLLNFGLVLVGAMMVFGALKTAGLEPAILFEEDFWIALSTVEENPEALQAYFEELFADMDESTLLAFLGLFGAIFLFILLMLVASPFVLSWYYRTLMRYFADVSRLGRHRVRFDGRMGGLIKLFFIALGVNILAGLVGAPFEELKSLKIETLTLVAGVASTVIQVITSAFVLHKWLEWGVPHLVVEESPEDFVYEGKFLQILKIYSLYLTPFYLVGVFQEMVHEGIFALMFMVVVIASPFLIRLFTRQILGLITYGERPLAFRTGVKTLFKFMGLSIVFGSVLIIVVIIPILTEAVMLTVVLVTGFFILTYAWWTYVMIRWVIRGIHYEELPNKEEDLGLE</sequence>
<keyword evidence="3" id="KW-1185">Reference proteome</keyword>
<feature type="transmembrane region" description="Helical" evidence="1">
    <location>
        <begin position="171"/>
        <end position="192"/>
    </location>
</feature>
<dbReference type="AlphaFoldDB" id="A0A968GH82"/>
<name>A0A968GH82_9SPIO</name>
<dbReference type="RefSeq" id="WP_167696122.1">
    <property type="nucleotide sequence ID" value="NZ_CP118181.1"/>
</dbReference>
<dbReference type="Proteomes" id="UP000778951">
    <property type="component" value="Unassembled WGS sequence"/>
</dbReference>
<evidence type="ECO:0000256" key="1">
    <source>
        <dbReference type="SAM" id="Phobius"/>
    </source>
</evidence>
<proteinExistence type="predicted"/>
<feature type="transmembrane region" description="Helical" evidence="1">
    <location>
        <begin position="84"/>
        <end position="109"/>
    </location>
</feature>
<keyword evidence="1" id="KW-0472">Membrane</keyword>
<feature type="transmembrane region" description="Helical" evidence="1">
    <location>
        <begin position="20"/>
        <end position="39"/>
    </location>
</feature>